<evidence type="ECO:0000256" key="3">
    <source>
        <dbReference type="ARBA" id="ARBA00023125"/>
    </source>
</evidence>
<evidence type="ECO:0000256" key="1">
    <source>
        <dbReference type="ARBA" id="ARBA00004123"/>
    </source>
</evidence>
<protein>
    <recommendedName>
        <fullName evidence="7">Xylanolytic transcriptional activator regulatory domain-containing protein</fullName>
    </recommendedName>
</protein>
<evidence type="ECO:0000256" key="4">
    <source>
        <dbReference type="ARBA" id="ARBA00023242"/>
    </source>
</evidence>
<evidence type="ECO:0000256" key="5">
    <source>
        <dbReference type="SAM" id="MobiDB-lite"/>
    </source>
</evidence>
<dbReference type="GO" id="GO:0006351">
    <property type="term" value="P:DNA-templated transcription"/>
    <property type="evidence" value="ECO:0007669"/>
    <property type="project" value="InterPro"/>
</dbReference>
<proteinExistence type="predicted"/>
<dbReference type="Proteomes" id="UP000218334">
    <property type="component" value="Unassembled WGS sequence"/>
</dbReference>
<dbReference type="EMBL" id="KZ293458">
    <property type="protein sequence ID" value="PBK63553.1"/>
    <property type="molecule type" value="Genomic_DNA"/>
</dbReference>
<evidence type="ECO:0000259" key="7">
    <source>
        <dbReference type="Pfam" id="PF04082"/>
    </source>
</evidence>
<sequence length="392" mass="44545">MCWEPGTESNVLFMEFEELFSASRVVLRWPRRPLSLAELRRHQFTTCQLLLPRGSDLLDYLVRLYFLNQNLFWPLLHRPTFERSLAARLHRTDSEFGALVLFVCAAGSRYSDDPRVKADDTDKESKTRHLNGWKWFIQVHRVHMLLLRPPNLCDLQKCALSVFYAQGCAAPHASWTSVGTGIRTAQDLGAHRRHSRPAAHVLYKTKTSTQSFPLIATTNIGNILTQNKHSSKTLFVFVGNESKTLSPNWIRSLTHGLILYLIIMSIFSAAIVLLLNIWSGRRSGISFDEKKELSDIHKCMKTLQIFEKQSTMDVLYELASVGELPLPHTGVSPSNKREHDSDSPLSIGSESPPTDYSDIDATNFGSRPIKNSTIPEFDVYVFCYEPAFLVFL</sequence>
<accession>A0A2H3BI73</accession>
<feature type="region of interest" description="Disordered" evidence="5">
    <location>
        <begin position="327"/>
        <end position="355"/>
    </location>
</feature>
<evidence type="ECO:0000313" key="8">
    <source>
        <dbReference type="EMBL" id="PBK63553.1"/>
    </source>
</evidence>
<dbReference type="InterPro" id="IPR050987">
    <property type="entry name" value="AtrR-like"/>
</dbReference>
<keyword evidence="6" id="KW-0472">Membrane</keyword>
<comment type="subcellular location">
    <subcellularLocation>
        <location evidence="1">Nucleus</location>
    </subcellularLocation>
</comment>
<evidence type="ECO:0000256" key="6">
    <source>
        <dbReference type="SAM" id="Phobius"/>
    </source>
</evidence>
<keyword evidence="9" id="KW-1185">Reference proteome</keyword>
<keyword evidence="3" id="KW-0238">DNA-binding</keyword>
<organism evidence="8 9">
    <name type="scientific">Armillaria solidipes</name>
    <dbReference type="NCBI Taxonomy" id="1076256"/>
    <lineage>
        <taxon>Eukaryota</taxon>
        <taxon>Fungi</taxon>
        <taxon>Dikarya</taxon>
        <taxon>Basidiomycota</taxon>
        <taxon>Agaricomycotina</taxon>
        <taxon>Agaricomycetes</taxon>
        <taxon>Agaricomycetidae</taxon>
        <taxon>Agaricales</taxon>
        <taxon>Marasmiineae</taxon>
        <taxon>Physalacriaceae</taxon>
        <taxon>Armillaria</taxon>
    </lineage>
</organism>
<dbReference type="PANTHER" id="PTHR46910:SF3">
    <property type="entry name" value="HALOTOLERANCE PROTEIN 9-RELATED"/>
    <property type="match status" value="1"/>
</dbReference>
<keyword evidence="6" id="KW-1133">Transmembrane helix</keyword>
<evidence type="ECO:0000313" key="9">
    <source>
        <dbReference type="Proteomes" id="UP000218334"/>
    </source>
</evidence>
<dbReference type="CDD" id="cd12148">
    <property type="entry name" value="fungal_TF_MHR"/>
    <property type="match status" value="1"/>
</dbReference>
<evidence type="ECO:0000256" key="2">
    <source>
        <dbReference type="ARBA" id="ARBA00022723"/>
    </source>
</evidence>
<dbReference type="AlphaFoldDB" id="A0A2H3BI73"/>
<dbReference type="InterPro" id="IPR007219">
    <property type="entry name" value="XnlR_reg_dom"/>
</dbReference>
<dbReference type="GO" id="GO:0003700">
    <property type="term" value="F:DNA-binding transcription factor activity"/>
    <property type="evidence" value="ECO:0007669"/>
    <property type="project" value="InterPro"/>
</dbReference>
<dbReference type="STRING" id="1076256.A0A2H3BI73"/>
<dbReference type="GO" id="GO:0008270">
    <property type="term" value="F:zinc ion binding"/>
    <property type="evidence" value="ECO:0007669"/>
    <property type="project" value="InterPro"/>
</dbReference>
<reference evidence="9" key="1">
    <citation type="journal article" date="2017" name="Nat. Ecol. Evol.">
        <title>Genome expansion and lineage-specific genetic innovations in the forest pathogenic fungi Armillaria.</title>
        <authorList>
            <person name="Sipos G."/>
            <person name="Prasanna A.N."/>
            <person name="Walter M.C."/>
            <person name="O'Connor E."/>
            <person name="Balint B."/>
            <person name="Krizsan K."/>
            <person name="Kiss B."/>
            <person name="Hess J."/>
            <person name="Varga T."/>
            <person name="Slot J."/>
            <person name="Riley R."/>
            <person name="Boka B."/>
            <person name="Rigling D."/>
            <person name="Barry K."/>
            <person name="Lee J."/>
            <person name="Mihaltcheva S."/>
            <person name="LaButti K."/>
            <person name="Lipzen A."/>
            <person name="Waldron R."/>
            <person name="Moloney N.M."/>
            <person name="Sperisen C."/>
            <person name="Kredics L."/>
            <person name="Vagvoelgyi C."/>
            <person name="Patrignani A."/>
            <person name="Fitzpatrick D."/>
            <person name="Nagy I."/>
            <person name="Doyle S."/>
            <person name="Anderson J.B."/>
            <person name="Grigoriev I.V."/>
            <person name="Gueldener U."/>
            <person name="Muensterkoetter M."/>
            <person name="Nagy L.G."/>
        </authorList>
    </citation>
    <scope>NUCLEOTIDE SEQUENCE [LARGE SCALE GENOMIC DNA]</scope>
    <source>
        <strain evidence="9">28-4</strain>
    </source>
</reference>
<gene>
    <name evidence="8" type="ORF">ARMSODRAFT_979943</name>
</gene>
<feature type="transmembrane region" description="Helical" evidence="6">
    <location>
        <begin position="257"/>
        <end position="278"/>
    </location>
</feature>
<feature type="compositionally biased region" description="Polar residues" evidence="5">
    <location>
        <begin position="343"/>
        <end position="354"/>
    </location>
</feature>
<keyword evidence="4" id="KW-0539">Nucleus</keyword>
<name>A0A2H3BI73_9AGAR</name>
<keyword evidence="2" id="KW-0479">Metal-binding</keyword>
<dbReference type="Pfam" id="PF04082">
    <property type="entry name" value="Fungal_trans"/>
    <property type="match status" value="1"/>
</dbReference>
<keyword evidence="6" id="KW-0812">Transmembrane</keyword>
<feature type="domain" description="Xylanolytic transcriptional activator regulatory" evidence="7">
    <location>
        <begin position="63"/>
        <end position="197"/>
    </location>
</feature>
<dbReference type="PANTHER" id="PTHR46910">
    <property type="entry name" value="TRANSCRIPTION FACTOR PDR1"/>
    <property type="match status" value="1"/>
</dbReference>
<dbReference type="GO" id="GO:0005634">
    <property type="term" value="C:nucleus"/>
    <property type="evidence" value="ECO:0007669"/>
    <property type="project" value="UniProtKB-SubCell"/>
</dbReference>
<dbReference type="GO" id="GO:0003677">
    <property type="term" value="F:DNA binding"/>
    <property type="evidence" value="ECO:0007669"/>
    <property type="project" value="UniProtKB-KW"/>
</dbReference>